<protein>
    <submittedName>
        <fullName evidence="1">Uncharacterized protein</fullName>
    </submittedName>
</protein>
<evidence type="ECO:0000313" key="1">
    <source>
        <dbReference type="EMBL" id="SDG37773.1"/>
    </source>
</evidence>
<keyword evidence="2" id="KW-1185">Reference proteome</keyword>
<reference evidence="2" key="1">
    <citation type="submission" date="2016-10" db="EMBL/GenBank/DDBJ databases">
        <authorList>
            <person name="Varghese N."/>
            <person name="Submissions S."/>
        </authorList>
    </citation>
    <scope>NUCLEOTIDE SEQUENCE [LARGE SCALE GENOMIC DNA]</scope>
    <source>
        <strain evidence="2">Gh-67</strain>
    </source>
</reference>
<evidence type="ECO:0000313" key="2">
    <source>
        <dbReference type="Proteomes" id="UP000199705"/>
    </source>
</evidence>
<sequence length="127" mass="15087">MAERYPRTDKDFLIESIVGLKDVTDRHTLAGFADIPNEILYRRFFQLIDFLQKKQLTNVIKYNGLSDITINSELKNSDLNDAGFYFLQYALGKWESRFHKDQGDTKESEFIEKWYKVFVKNNPDLFF</sequence>
<name>A0A1G7TR22_9SPHI</name>
<dbReference type="AlphaFoldDB" id="A0A1G7TR22"/>
<dbReference type="RefSeq" id="WP_091164055.1">
    <property type="nucleotide sequence ID" value="NZ_FNCG01000003.1"/>
</dbReference>
<proteinExistence type="predicted"/>
<accession>A0A1G7TR22</accession>
<gene>
    <name evidence="1" type="ORF">SAMN05192573_103241</name>
</gene>
<dbReference type="EMBL" id="FNCG01000003">
    <property type="protein sequence ID" value="SDG37773.1"/>
    <property type="molecule type" value="Genomic_DNA"/>
</dbReference>
<dbReference type="Proteomes" id="UP000199705">
    <property type="component" value="Unassembled WGS sequence"/>
</dbReference>
<organism evidence="1 2">
    <name type="scientific">Mucilaginibacter gossypii</name>
    <dbReference type="NCBI Taxonomy" id="551996"/>
    <lineage>
        <taxon>Bacteria</taxon>
        <taxon>Pseudomonadati</taxon>
        <taxon>Bacteroidota</taxon>
        <taxon>Sphingobacteriia</taxon>
        <taxon>Sphingobacteriales</taxon>
        <taxon>Sphingobacteriaceae</taxon>
        <taxon>Mucilaginibacter</taxon>
    </lineage>
</organism>